<keyword evidence="4" id="KW-1185">Reference proteome</keyword>
<comment type="similarity">
    <text evidence="1">Belongs to the peptidase M20A family.</text>
</comment>
<name>A0A0D2D6G2_9EURO</name>
<evidence type="ECO:0000256" key="1">
    <source>
        <dbReference type="PIRNR" id="PIRNR037226"/>
    </source>
</evidence>
<dbReference type="InterPro" id="IPR052030">
    <property type="entry name" value="Peptidase_M20/M20A_hydrolases"/>
</dbReference>
<dbReference type="Gene3D" id="3.30.70.360">
    <property type="match status" value="1"/>
</dbReference>
<sequence>MAELRTSNLPTMGSNLGAVKAEIDRAIDSLLGKLQQVNSTIHGNPEPAFKERLACETISSFLTSLKPGIKNLSVATSVYGLATCFEARYQSSVPTSRCVNFNAEYDALPGIGHACGHNLIALASLIAFVALTSVLEKFGVAGCAQLLGTPAEEDGGGKIKLLEAGAYKTCAVSLMAHPTAPSDHPKGYNGTAGQTSTALLDITCTFRGKNSHAGLNPWDGVNALDAVVCAYNNVSVLRQQLHPTDRIHGVILEAPKIANVIPGETRTGYTVRSSTRQRASRLGERVEACLAAAGLATGCQTDIQREPLYADLRLNATLCSRFAANMSLWGDNVCEFQEGFTGGSTDQGNVSYAVPTLHAYFGIPAAFGVQVHSLEFANAAGTAEAFAAAVRVGKALSLVGWEILTDDDLFRQCVADFELDKTVRGCA</sequence>
<dbReference type="SUPFAM" id="SSF53187">
    <property type="entry name" value="Zn-dependent exopeptidases"/>
    <property type="match status" value="1"/>
</dbReference>
<dbReference type="InterPro" id="IPR017144">
    <property type="entry name" value="Xaa-Arg_dipeptidase"/>
</dbReference>
<proteinExistence type="inferred from homology"/>
<dbReference type="RefSeq" id="XP_016259004.1">
    <property type="nucleotide sequence ID" value="XM_016409982.1"/>
</dbReference>
<evidence type="ECO:0000259" key="2">
    <source>
        <dbReference type="Pfam" id="PF07687"/>
    </source>
</evidence>
<dbReference type="VEuPathDB" id="FungiDB:PV06_08627"/>
<dbReference type="GO" id="GO:0016805">
    <property type="term" value="F:dipeptidase activity"/>
    <property type="evidence" value="ECO:0007669"/>
    <property type="project" value="InterPro"/>
</dbReference>
<accession>A0A0D2D6G2</accession>
<dbReference type="Gene3D" id="3.40.630.10">
    <property type="entry name" value="Zn peptidases"/>
    <property type="match status" value="1"/>
</dbReference>
<dbReference type="InterPro" id="IPR036264">
    <property type="entry name" value="Bact_exopeptidase_dim_dom"/>
</dbReference>
<dbReference type="GeneID" id="27360701"/>
<evidence type="ECO:0000313" key="3">
    <source>
        <dbReference type="EMBL" id="KIW38788.1"/>
    </source>
</evidence>
<dbReference type="SUPFAM" id="SSF55031">
    <property type="entry name" value="Bacterial exopeptidase dimerisation domain"/>
    <property type="match status" value="1"/>
</dbReference>
<evidence type="ECO:0000313" key="4">
    <source>
        <dbReference type="Proteomes" id="UP000053342"/>
    </source>
</evidence>
<dbReference type="CDD" id="cd05672">
    <property type="entry name" value="M20_ACY1L2-like"/>
    <property type="match status" value="1"/>
</dbReference>
<dbReference type="PANTHER" id="PTHR30575:SF8">
    <property type="entry name" value="PEPTIDASE M20 DOMAIN-CONTAINING PROTEIN 2"/>
    <property type="match status" value="1"/>
</dbReference>
<feature type="domain" description="Peptidase M20 dimerisation" evidence="2">
    <location>
        <begin position="200"/>
        <end position="293"/>
    </location>
</feature>
<dbReference type="PIRSF" id="PIRSF037226">
    <property type="entry name" value="Amidohydrolase_ACY1L2_prd"/>
    <property type="match status" value="1"/>
</dbReference>
<dbReference type="Pfam" id="PF07687">
    <property type="entry name" value="M20_dimer"/>
    <property type="match status" value="1"/>
</dbReference>
<reference evidence="3 4" key="1">
    <citation type="submission" date="2015-01" db="EMBL/GenBank/DDBJ databases">
        <title>The Genome Sequence of Exophiala oligosperma CBS72588.</title>
        <authorList>
            <consortium name="The Broad Institute Genomics Platform"/>
            <person name="Cuomo C."/>
            <person name="de Hoog S."/>
            <person name="Gorbushina A."/>
            <person name="Stielow B."/>
            <person name="Teixiera M."/>
            <person name="Abouelleil A."/>
            <person name="Chapman S.B."/>
            <person name="Priest M."/>
            <person name="Young S.K."/>
            <person name="Wortman J."/>
            <person name="Nusbaum C."/>
            <person name="Birren B."/>
        </authorList>
    </citation>
    <scope>NUCLEOTIDE SEQUENCE [LARGE SCALE GENOMIC DNA]</scope>
    <source>
        <strain evidence="3 4">CBS 72588</strain>
    </source>
</reference>
<dbReference type="HOGENOM" id="CLU_031812_1_2_1"/>
<dbReference type="InterPro" id="IPR011650">
    <property type="entry name" value="Peptidase_M20_dimer"/>
</dbReference>
<organism evidence="3 4">
    <name type="scientific">Exophiala oligosperma</name>
    <dbReference type="NCBI Taxonomy" id="215243"/>
    <lineage>
        <taxon>Eukaryota</taxon>
        <taxon>Fungi</taxon>
        <taxon>Dikarya</taxon>
        <taxon>Ascomycota</taxon>
        <taxon>Pezizomycotina</taxon>
        <taxon>Eurotiomycetes</taxon>
        <taxon>Chaetothyriomycetidae</taxon>
        <taxon>Chaetothyriales</taxon>
        <taxon>Herpotrichiellaceae</taxon>
        <taxon>Exophiala</taxon>
    </lineage>
</organism>
<dbReference type="PANTHER" id="PTHR30575">
    <property type="entry name" value="PEPTIDASE M20"/>
    <property type="match status" value="1"/>
</dbReference>
<dbReference type="AlphaFoldDB" id="A0A0D2D6G2"/>
<protein>
    <recommendedName>
        <fullName evidence="1">Peptidase M20 domain-containing protein 2</fullName>
    </recommendedName>
</protein>
<dbReference type="Proteomes" id="UP000053342">
    <property type="component" value="Unassembled WGS sequence"/>
</dbReference>
<dbReference type="EMBL" id="KN847340">
    <property type="protein sequence ID" value="KIW38788.1"/>
    <property type="molecule type" value="Genomic_DNA"/>
</dbReference>
<gene>
    <name evidence="3" type="ORF">PV06_08627</name>
</gene>
<dbReference type="OrthoDB" id="6119954at2759"/>
<dbReference type="FunFam" id="3.30.70.360:FF:000004">
    <property type="entry name" value="Peptidase M20 domain-containing protein 2"/>
    <property type="match status" value="1"/>
</dbReference>